<accession>A0A4Q2TDS1</accession>
<dbReference type="AlphaFoldDB" id="A0A4Q2TDS1"/>
<dbReference type="EMBL" id="SDVB01000170">
    <property type="protein sequence ID" value="RYC17329.1"/>
    <property type="molecule type" value="Genomic_DNA"/>
</dbReference>
<organism evidence="2 3">
    <name type="scientific">Ciceribacter ferrooxidans</name>
    <dbReference type="NCBI Taxonomy" id="2509717"/>
    <lineage>
        <taxon>Bacteria</taxon>
        <taxon>Pseudomonadati</taxon>
        <taxon>Pseudomonadota</taxon>
        <taxon>Alphaproteobacteria</taxon>
        <taxon>Hyphomicrobiales</taxon>
        <taxon>Rhizobiaceae</taxon>
        <taxon>Ciceribacter</taxon>
    </lineage>
</organism>
<keyword evidence="1" id="KW-0812">Transmembrane</keyword>
<dbReference type="Proteomes" id="UP000291088">
    <property type="component" value="Unassembled WGS sequence"/>
</dbReference>
<sequence length="99" mass="11288">MADWILGFILASFILSAPFHWYANQVAYEAARKKLPEKQIWGFTQFAKFGEVNRLAKEGHRFAKVTITVLRIQLLVTIVAVSFGWFWPAIAGAFKSLEL</sequence>
<dbReference type="RefSeq" id="WP_129330941.1">
    <property type="nucleotide sequence ID" value="NZ_SDVB01000170.1"/>
</dbReference>
<protein>
    <submittedName>
        <fullName evidence="2">Uncharacterized protein</fullName>
    </submittedName>
</protein>
<feature type="transmembrane region" description="Helical" evidence="1">
    <location>
        <begin position="6"/>
        <end position="23"/>
    </location>
</feature>
<evidence type="ECO:0000256" key="1">
    <source>
        <dbReference type="SAM" id="Phobius"/>
    </source>
</evidence>
<keyword evidence="1" id="KW-0472">Membrane</keyword>
<comment type="caution">
    <text evidence="2">The sequence shown here is derived from an EMBL/GenBank/DDBJ whole genome shotgun (WGS) entry which is preliminary data.</text>
</comment>
<evidence type="ECO:0000313" key="3">
    <source>
        <dbReference type="Proteomes" id="UP000291088"/>
    </source>
</evidence>
<proteinExistence type="predicted"/>
<reference evidence="2 3" key="1">
    <citation type="submission" date="2019-01" db="EMBL/GenBank/DDBJ databases">
        <authorList>
            <person name="Deng T."/>
        </authorList>
    </citation>
    <scope>NUCLEOTIDE SEQUENCE [LARGE SCALE GENOMIC DNA]</scope>
    <source>
        <strain evidence="2 3">F8825</strain>
    </source>
</reference>
<keyword evidence="1" id="KW-1133">Transmembrane helix</keyword>
<feature type="transmembrane region" description="Helical" evidence="1">
    <location>
        <begin position="74"/>
        <end position="94"/>
    </location>
</feature>
<keyword evidence="3" id="KW-1185">Reference proteome</keyword>
<name>A0A4Q2TDS1_9HYPH</name>
<gene>
    <name evidence="2" type="ORF">EUU22_04870</name>
</gene>
<evidence type="ECO:0000313" key="2">
    <source>
        <dbReference type="EMBL" id="RYC17329.1"/>
    </source>
</evidence>